<dbReference type="CDD" id="cd00165">
    <property type="entry name" value="S4"/>
    <property type="match status" value="1"/>
</dbReference>
<comment type="caution">
    <text evidence="9">The sequence shown here is derived from an EMBL/GenBank/DDBJ whole genome shotgun (WGS) entry which is preliminary data.</text>
</comment>
<reference evidence="9" key="1">
    <citation type="submission" date="2022-10" db="EMBL/GenBank/DDBJ databases">
        <title>Hoeflea sp. G2-23, isolated from marine algae.</title>
        <authorList>
            <person name="Kristyanto S."/>
            <person name="Kim J.M."/>
            <person name="Jeon C.O."/>
        </authorList>
    </citation>
    <scope>NUCLEOTIDE SEQUENCE</scope>
    <source>
        <strain evidence="9">G2-23</strain>
    </source>
</reference>
<dbReference type="NCBIfam" id="TIGR00093">
    <property type="entry name" value="pseudouridine synthase"/>
    <property type="match status" value="1"/>
</dbReference>
<feature type="domain" description="RNA-binding S4" evidence="8">
    <location>
        <begin position="29"/>
        <end position="90"/>
    </location>
</feature>
<dbReference type="EC" id="5.4.99.-" evidence="6"/>
<dbReference type="InterPro" id="IPR018496">
    <property type="entry name" value="PsdUridine_synth_RsuA/RluB_CS"/>
</dbReference>
<dbReference type="SUPFAM" id="SSF55174">
    <property type="entry name" value="Alpha-L RNA-binding motif"/>
    <property type="match status" value="1"/>
</dbReference>
<dbReference type="Proteomes" id="UP001073227">
    <property type="component" value="Unassembled WGS sequence"/>
</dbReference>
<feature type="compositionally biased region" description="Gly residues" evidence="7">
    <location>
        <begin position="478"/>
        <end position="488"/>
    </location>
</feature>
<feature type="compositionally biased region" description="Low complexity" evidence="7">
    <location>
        <begin position="467"/>
        <end position="477"/>
    </location>
</feature>
<feature type="compositionally biased region" description="Low complexity" evidence="7">
    <location>
        <begin position="14"/>
        <end position="24"/>
    </location>
</feature>
<protein>
    <recommendedName>
        <fullName evidence="6">Pseudouridine synthase</fullName>
        <ecNumber evidence="6">5.4.99.-</ecNumber>
    </recommendedName>
</protein>
<feature type="compositionally biased region" description="Basic and acidic residues" evidence="7">
    <location>
        <begin position="406"/>
        <end position="435"/>
    </location>
</feature>
<comment type="similarity">
    <text evidence="2 6">Belongs to the pseudouridine synthase RsuA family.</text>
</comment>
<feature type="region of interest" description="Disordered" evidence="7">
    <location>
        <begin position="1"/>
        <end position="24"/>
    </location>
</feature>
<evidence type="ECO:0000256" key="3">
    <source>
        <dbReference type="ARBA" id="ARBA00022884"/>
    </source>
</evidence>
<evidence type="ECO:0000256" key="7">
    <source>
        <dbReference type="SAM" id="MobiDB-lite"/>
    </source>
</evidence>
<evidence type="ECO:0000259" key="8">
    <source>
        <dbReference type="SMART" id="SM00363"/>
    </source>
</evidence>
<dbReference type="InterPro" id="IPR006145">
    <property type="entry name" value="PsdUridine_synth_RsuA/RluA"/>
</dbReference>
<dbReference type="PROSITE" id="PS01149">
    <property type="entry name" value="PSI_RSU"/>
    <property type="match status" value="1"/>
</dbReference>
<dbReference type="InterPro" id="IPR002942">
    <property type="entry name" value="S4_RNA-bd"/>
</dbReference>
<dbReference type="PANTHER" id="PTHR47683:SF3">
    <property type="entry name" value="RIBOSOMAL LARGE SUBUNIT PSEUDOURIDINE SYNTHASE B"/>
    <property type="match status" value="1"/>
</dbReference>
<comment type="catalytic activity">
    <reaction evidence="1">
        <text>a uridine in RNA = a pseudouridine in RNA</text>
        <dbReference type="Rhea" id="RHEA:48348"/>
        <dbReference type="Rhea" id="RHEA-COMP:12068"/>
        <dbReference type="Rhea" id="RHEA-COMP:12069"/>
        <dbReference type="ChEBI" id="CHEBI:65314"/>
        <dbReference type="ChEBI" id="CHEBI:65315"/>
    </reaction>
</comment>
<feature type="region of interest" description="Disordered" evidence="7">
    <location>
        <begin position="269"/>
        <end position="525"/>
    </location>
</feature>
<evidence type="ECO:0000256" key="1">
    <source>
        <dbReference type="ARBA" id="ARBA00000073"/>
    </source>
</evidence>
<dbReference type="Gene3D" id="3.10.290.10">
    <property type="entry name" value="RNA-binding S4 domain"/>
    <property type="match status" value="1"/>
</dbReference>
<dbReference type="InterPro" id="IPR050343">
    <property type="entry name" value="RsuA_PseudoU_synthase"/>
</dbReference>
<evidence type="ECO:0000256" key="4">
    <source>
        <dbReference type="ARBA" id="ARBA00023235"/>
    </source>
</evidence>
<dbReference type="InterPro" id="IPR000748">
    <property type="entry name" value="PsdUridine_synth_RsuA/RluB/E/F"/>
</dbReference>
<dbReference type="EMBL" id="JAOVZR010000001">
    <property type="protein sequence ID" value="MCY0150273.1"/>
    <property type="molecule type" value="Genomic_DNA"/>
</dbReference>
<dbReference type="InterPro" id="IPR036986">
    <property type="entry name" value="S4_RNA-bd_sf"/>
</dbReference>
<dbReference type="SUPFAM" id="SSF55120">
    <property type="entry name" value="Pseudouridine synthase"/>
    <property type="match status" value="1"/>
</dbReference>
<dbReference type="PANTHER" id="PTHR47683">
    <property type="entry name" value="PSEUDOURIDINE SYNTHASE FAMILY PROTEIN-RELATED"/>
    <property type="match status" value="1"/>
</dbReference>
<dbReference type="InterPro" id="IPR020094">
    <property type="entry name" value="TruA/RsuA/RluB/E/F_N"/>
</dbReference>
<dbReference type="Gene3D" id="3.30.70.580">
    <property type="entry name" value="Pseudouridine synthase I, catalytic domain, N-terminal subdomain"/>
    <property type="match status" value="1"/>
</dbReference>
<dbReference type="RefSeq" id="WP_267655707.1">
    <property type="nucleotide sequence ID" value="NZ_JAOVZR010000001.1"/>
</dbReference>
<evidence type="ECO:0000256" key="6">
    <source>
        <dbReference type="RuleBase" id="RU003887"/>
    </source>
</evidence>
<dbReference type="Pfam" id="PF00849">
    <property type="entry name" value="PseudoU_synth_2"/>
    <property type="match status" value="1"/>
</dbReference>
<gene>
    <name evidence="9" type="ORF">OEG84_21840</name>
</gene>
<accession>A0ABT3ZF72</accession>
<keyword evidence="4 6" id="KW-0413">Isomerase</keyword>
<dbReference type="InterPro" id="IPR020103">
    <property type="entry name" value="PsdUridine_synth_cat_dom_sf"/>
</dbReference>
<name>A0ABT3ZF72_9HYPH</name>
<dbReference type="Gene3D" id="3.30.70.1560">
    <property type="entry name" value="Alpha-L RNA-binding motif"/>
    <property type="match status" value="1"/>
</dbReference>
<dbReference type="InterPro" id="IPR042092">
    <property type="entry name" value="PsdUridine_s_RsuA/RluB/E/F_cat"/>
</dbReference>
<keyword evidence="3 5" id="KW-0694">RNA-binding</keyword>
<evidence type="ECO:0000256" key="5">
    <source>
        <dbReference type="PROSITE-ProRule" id="PRU00182"/>
    </source>
</evidence>
<feature type="compositionally biased region" description="Basic and acidic residues" evidence="7">
    <location>
        <begin position="305"/>
        <end position="379"/>
    </location>
</feature>
<evidence type="ECO:0000256" key="2">
    <source>
        <dbReference type="ARBA" id="ARBA00008348"/>
    </source>
</evidence>
<keyword evidence="10" id="KW-1185">Reference proteome</keyword>
<evidence type="ECO:0000313" key="10">
    <source>
        <dbReference type="Proteomes" id="UP001073227"/>
    </source>
</evidence>
<feature type="compositionally biased region" description="Basic and acidic residues" evidence="7">
    <location>
        <begin position="445"/>
        <end position="465"/>
    </location>
</feature>
<organism evidence="9 10">
    <name type="scientific">Hoeflea algicola</name>
    <dbReference type="NCBI Taxonomy" id="2983763"/>
    <lineage>
        <taxon>Bacteria</taxon>
        <taxon>Pseudomonadati</taxon>
        <taxon>Pseudomonadota</taxon>
        <taxon>Alphaproteobacteria</taxon>
        <taxon>Hyphomicrobiales</taxon>
        <taxon>Rhizobiaceae</taxon>
        <taxon>Hoeflea</taxon>
    </lineage>
</organism>
<dbReference type="PROSITE" id="PS50889">
    <property type="entry name" value="S4"/>
    <property type="match status" value="1"/>
</dbReference>
<dbReference type="SMART" id="SM00363">
    <property type="entry name" value="S4"/>
    <property type="match status" value="1"/>
</dbReference>
<dbReference type="Pfam" id="PF01479">
    <property type="entry name" value="S4"/>
    <property type="match status" value="1"/>
</dbReference>
<sequence length="525" mass="56772">MTEQDKPKRGKTQSEGAAAASAESPVESGRIAKILARVGVASRRDVERMVAEGRIKVNGKVLDSPAVVVSLADRIEVDNEEVAGIERTRLWVYHKPAGLVTTNRDPEGRRTVFDALPNHLPRVLSIGRLDINTEGLLLLTNDGGLARTLELPETGWLRRYRVRAYGDIDQARLDALKDGIAVDGVLYGGIEATLDRKQGHNVWITMGLREGKNREIKNVLGALGLDVNRLIRISFGPFQLGDIREGEVVEVKSRTLREQLGERMIEQSGANFDAPLSEHLAPPKPDAKPKPAAKPVQREWISSSEKTERARARLDTKPGRPARDGKDAGRGPDRDRSERKPFGDKPDRFRGDKPDRPRGDKPEWSRGEKPSGGRNEEPGGKPAKRSFVQRSRATNVWMAPGARPVSDAKKGEGERGEERPASKSGRTDQRAETRRGSFPKGRAKPRPDRDAGGEGKPGRDADRPRGKSAASPASGKPGSAGGFKGTGKGPDRGPGKGPGGKPSGGERSGKPAAGKGRGPGADRRR</sequence>
<proteinExistence type="inferred from homology"/>
<evidence type="ECO:0000313" key="9">
    <source>
        <dbReference type="EMBL" id="MCY0150273.1"/>
    </source>
</evidence>